<dbReference type="RefSeq" id="WP_284379642.1">
    <property type="nucleotide sequence ID" value="NZ_BSNM01000006.1"/>
</dbReference>
<dbReference type="SMART" id="SM00448">
    <property type="entry name" value="REC"/>
    <property type="match status" value="1"/>
</dbReference>
<dbReference type="PANTHER" id="PTHR44591:SF20">
    <property type="entry name" value="PROTEIN PILH"/>
    <property type="match status" value="1"/>
</dbReference>
<evidence type="ECO:0000259" key="3">
    <source>
        <dbReference type="PROSITE" id="PS50110"/>
    </source>
</evidence>
<dbReference type="AlphaFoldDB" id="A0AA37S7G4"/>
<gene>
    <name evidence="4" type="primary">pilH</name>
    <name evidence="4" type="ORF">GCM10007876_10480</name>
</gene>
<keyword evidence="1 2" id="KW-0597">Phosphoprotein</keyword>
<accession>A0AA37S7G4</accession>
<dbReference type="Pfam" id="PF00072">
    <property type="entry name" value="Response_reg"/>
    <property type="match status" value="1"/>
</dbReference>
<organism evidence="4 5">
    <name type="scientific">Litoribrevibacter albus</name>
    <dbReference type="NCBI Taxonomy" id="1473156"/>
    <lineage>
        <taxon>Bacteria</taxon>
        <taxon>Pseudomonadati</taxon>
        <taxon>Pseudomonadota</taxon>
        <taxon>Gammaproteobacteria</taxon>
        <taxon>Oceanospirillales</taxon>
        <taxon>Oceanospirillaceae</taxon>
        <taxon>Litoribrevibacter</taxon>
    </lineage>
</organism>
<dbReference type="InterPro" id="IPR001789">
    <property type="entry name" value="Sig_transdc_resp-reg_receiver"/>
</dbReference>
<dbReference type="PANTHER" id="PTHR44591">
    <property type="entry name" value="STRESS RESPONSE REGULATOR PROTEIN 1"/>
    <property type="match status" value="1"/>
</dbReference>
<dbReference type="Gene3D" id="3.40.50.2300">
    <property type="match status" value="1"/>
</dbReference>
<dbReference type="PROSITE" id="PS50110">
    <property type="entry name" value="RESPONSE_REGULATORY"/>
    <property type="match status" value="1"/>
</dbReference>
<dbReference type="EMBL" id="BSNM01000006">
    <property type="protein sequence ID" value="GLQ30570.1"/>
    <property type="molecule type" value="Genomic_DNA"/>
</dbReference>
<dbReference type="InterPro" id="IPR011006">
    <property type="entry name" value="CheY-like_superfamily"/>
</dbReference>
<dbReference type="InterPro" id="IPR050595">
    <property type="entry name" value="Bact_response_regulator"/>
</dbReference>
<reference evidence="4" key="1">
    <citation type="journal article" date="2014" name="Int. J. Syst. Evol. Microbiol.">
        <title>Complete genome sequence of Corynebacterium casei LMG S-19264T (=DSM 44701T), isolated from a smear-ripened cheese.</title>
        <authorList>
            <consortium name="US DOE Joint Genome Institute (JGI-PGF)"/>
            <person name="Walter F."/>
            <person name="Albersmeier A."/>
            <person name="Kalinowski J."/>
            <person name="Ruckert C."/>
        </authorList>
    </citation>
    <scope>NUCLEOTIDE SEQUENCE</scope>
    <source>
        <strain evidence="4">NBRC 110071</strain>
    </source>
</reference>
<proteinExistence type="predicted"/>
<dbReference type="SUPFAM" id="SSF52172">
    <property type="entry name" value="CheY-like"/>
    <property type="match status" value="1"/>
</dbReference>
<keyword evidence="5" id="KW-1185">Reference proteome</keyword>
<reference evidence="4" key="2">
    <citation type="submission" date="2023-01" db="EMBL/GenBank/DDBJ databases">
        <title>Draft genome sequence of Litoribrevibacter albus strain NBRC 110071.</title>
        <authorList>
            <person name="Sun Q."/>
            <person name="Mori K."/>
        </authorList>
    </citation>
    <scope>NUCLEOTIDE SEQUENCE</scope>
    <source>
        <strain evidence="4">NBRC 110071</strain>
    </source>
</reference>
<evidence type="ECO:0000256" key="1">
    <source>
        <dbReference type="ARBA" id="ARBA00022553"/>
    </source>
</evidence>
<protein>
    <submittedName>
        <fullName evidence="4">Protein PilH</fullName>
    </submittedName>
</protein>
<name>A0AA37S7G4_9GAMM</name>
<evidence type="ECO:0000313" key="4">
    <source>
        <dbReference type="EMBL" id="GLQ30570.1"/>
    </source>
</evidence>
<comment type="caution">
    <text evidence="4">The sequence shown here is derived from an EMBL/GenBank/DDBJ whole genome shotgun (WGS) entry which is preliminary data.</text>
</comment>
<evidence type="ECO:0000313" key="5">
    <source>
        <dbReference type="Proteomes" id="UP001161389"/>
    </source>
</evidence>
<evidence type="ECO:0000256" key="2">
    <source>
        <dbReference type="PROSITE-ProRule" id="PRU00169"/>
    </source>
</evidence>
<feature type="modified residue" description="4-aspartylphosphate" evidence="2">
    <location>
        <position position="52"/>
    </location>
</feature>
<dbReference type="GO" id="GO:0000160">
    <property type="term" value="P:phosphorelay signal transduction system"/>
    <property type="evidence" value="ECO:0007669"/>
    <property type="project" value="InterPro"/>
</dbReference>
<feature type="domain" description="Response regulatory" evidence="3">
    <location>
        <begin position="3"/>
        <end position="119"/>
    </location>
</feature>
<sequence length="126" mass="13738">MARILIVDDSPTETYAFTTILEKHGHEVLNAENGADGVALARQEQPDLVLMDIVMPGLNGFQATRQLSKGGETAHIPVIIVTTKDQETDRVWGKRQGAKGYLVKPVQEDLLMTTVNKALAGEPLDD</sequence>
<dbReference type="Proteomes" id="UP001161389">
    <property type="component" value="Unassembled WGS sequence"/>
</dbReference>